<dbReference type="InterPro" id="IPR000595">
    <property type="entry name" value="cNMP-bd_dom"/>
</dbReference>
<keyword evidence="4" id="KW-1185">Reference proteome</keyword>
<gene>
    <name evidence="3" type="ORF">HJG59_003053</name>
</gene>
<name>A0A7J8DT27_MOLMO</name>
<dbReference type="InterPro" id="IPR018490">
    <property type="entry name" value="cNMP-bd_dom_sf"/>
</dbReference>
<comment type="caution">
    <text evidence="3">The sequence shown here is derived from an EMBL/GenBank/DDBJ whole genome shotgun (WGS) entry which is preliminary data.</text>
</comment>
<organism evidence="3 4">
    <name type="scientific">Molossus molossus</name>
    <name type="common">Pallas' mastiff bat</name>
    <name type="synonym">Vespertilio molossus</name>
    <dbReference type="NCBI Taxonomy" id="27622"/>
    <lineage>
        <taxon>Eukaryota</taxon>
        <taxon>Metazoa</taxon>
        <taxon>Chordata</taxon>
        <taxon>Craniata</taxon>
        <taxon>Vertebrata</taxon>
        <taxon>Euteleostomi</taxon>
        <taxon>Mammalia</taxon>
        <taxon>Eutheria</taxon>
        <taxon>Laurasiatheria</taxon>
        <taxon>Chiroptera</taxon>
        <taxon>Yangochiroptera</taxon>
        <taxon>Molossidae</taxon>
        <taxon>Molossus</taxon>
    </lineage>
</organism>
<feature type="region of interest" description="Disordered" evidence="1">
    <location>
        <begin position="79"/>
        <end position="110"/>
    </location>
</feature>
<dbReference type="SUPFAM" id="SSF51206">
    <property type="entry name" value="cAMP-binding domain-like"/>
    <property type="match status" value="2"/>
</dbReference>
<protein>
    <submittedName>
        <fullName evidence="3">Cyclic nucleotide binding domain containing 1</fullName>
    </submittedName>
</protein>
<evidence type="ECO:0000313" key="4">
    <source>
        <dbReference type="Proteomes" id="UP000550707"/>
    </source>
</evidence>
<dbReference type="InParanoid" id="A0A7J8DT27"/>
<dbReference type="FunCoup" id="A0A7J8DT27">
    <property type="interactions" value="4"/>
</dbReference>
<dbReference type="PANTHER" id="PTHR23011:SF32">
    <property type="entry name" value="CYCLIC NUCLEOTIDE-BINDING DOMAIN-CONTAINING PROTEIN 1"/>
    <property type="match status" value="1"/>
</dbReference>
<feature type="domain" description="Cyclic nucleotide-binding" evidence="2">
    <location>
        <begin position="323"/>
        <end position="429"/>
    </location>
</feature>
<evidence type="ECO:0000259" key="2">
    <source>
        <dbReference type="PROSITE" id="PS50042"/>
    </source>
</evidence>
<dbReference type="PROSITE" id="PS50042">
    <property type="entry name" value="CNMP_BINDING_3"/>
    <property type="match status" value="1"/>
</dbReference>
<evidence type="ECO:0000256" key="1">
    <source>
        <dbReference type="SAM" id="MobiDB-lite"/>
    </source>
</evidence>
<sequence length="516" mass="59028">MPVSSLCSAILSHMKAISSVGPPPPRSVPDLKMPKHIDYDQLNALSHVVRQQDSRSSLSILSAHNEFIRQYPKIFLQRKTRLPKLPKQEGKRKPSGETEESQSQPSEDNSHNIAIYIKEVHGGHSYAPKKFEEKVEEFLAILKKLPIHRTRDEHNIVWEMLQTIPDLTSQLRKDHLKTLSRNVISETWIKGSTVVGNDGFYVILKGLAQPRTPMYKSLVEERSSTATITSQSFHSFTYSEDLEHAAIGEMPMPLGGNLLRPWSTFGTLEVTTQIQSEPKTYLVVTVEDCEMLKISANNYARLKSEQTKFENKQILKLIHQCPYYKEWPTLSICELVPLVKWKKFPPGQVIVESGNVIPFVAYINSGHCNIYRNITGLLRISPRKVKKIRKLVYMGQLQKQESFGEISVLLQAPFTCTVVAAEDLKMAVIKDKDILALDPVTRQLMLQTANPTFGHLTDEDVKNEYLQKELQKEWKNFKEKTVRNSLHYNGIVPGFGKWEHNWTTVPRNFKDPLIVY</sequence>
<dbReference type="Pfam" id="PF00027">
    <property type="entry name" value="cNMP_binding"/>
    <property type="match status" value="1"/>
</dbReference>
<feature type="compositionally biased region" description="Basic and acidic residues" evidence="1">
    <location>
        <begin position="86"/>
        <end position="96"/>
    </location>
</feature>
<reference evidence="3 4" key="1">
    <citation type="journal article" date="2020" name="Nature">
        <title>Six reference-quality genomes reveal evolution of bat adaptations.</title>
        <authorList>
            <person name="Jebb D."/>
            <person name="Huang Z."/>
            <person name="Pippel M."/>
            <person name="Hughes G.M."/>
            <person name="Lavrichenko K."/>
            <person name="Devanna P."/>
            <person name="Winkler S."/>
            <person name="Jermiin L.S."/>
            <person name="Skirmuntt E.C."/>
            <person name="Katzourakis A."/>
            <person name="Burkitt-Gray L."/>
            <person name="Ray D.A."/>
            <person name="Sullivan K.A.M."/>
            <person name="Roscito J.G."/>
            <person name="Kirilenko B.M."/>
            <person name="Davalos L.M."/>
            <person name="Corthals A.P."/>
            <person name="Power M.L."/>
            <person name="Jones G."/>
            <person name="Ransome R.D."/>
            <person name="Dechmann D.K.N."/>
            <person name="Locatelli A.G."/>
            <person name="Puechmaille S.J."/>
            <person name="Fedrigo O."/>
            <person name="Jarvis E.D."/>
            <person name="Hiller M."/>
            <person name="Vernes S.C."/>
            <person name="Myers E.W."/>
            <person name="Teeling E.C."/>
        </authorList>
    </citation>
    <scope>NUCLEOTIDE SEQUENCE [LARGE SCALE GENOMIC DNA]</scope>
    <source>
        <strain evidence="3">MMolMol1</strain>
        <tissue evidence="3">Muscle</tissue>
    </source>
</reference>
<accession>A0A7J8DT27</accession>
<dbReference type="EMBL" id="JACASF010000016">
    <property type="protein sequence ID" value="KAF6426166.1"/>
    <property type="molecule type" value="Genomic_DNA"/>
</dbReference>
<proteinExistence type="predicted"/>
<dbReference type="Gene3D" id="2.60.120.10">
    <property type="entry name" value="Jelly Rolls"/>
    <property type="match status" value="2"/>
</dbReference>
<dbReference type="PANTHER" id="PTHR23011">
    <property type="entry name" value="CYCLIC NUCLEOTIDE-BINDING DOMAIN CONTAINING PROTEIN"/>
    <property type="match status" value="1"/>
</dbReference>
<dbReference type="CDD" id="cd00038">
    <property type="entry name" value="CAP_ED"/>
    <property type="match status" value="1"/>
</dbReference>
<dbReference type="OrthoDB" id="5966510at2759"/>
<dbReference type="AlphaFoldDB" id="A0A7J8DT27"/>
<dbReference type="InterPro" id="IPR014710">
    <property type="entry name" value="RmlC-like_jellyroll"/>
</dbReference>
<dbReference type="Proteomes" id="UP000550707">
    <property type="component" value="Unassembled WGS sequence"/>
</dbReference>
<evidence type="ECO:0000313" key="3">
    <source>
        <dbReference type="EMBL" id="KAF6426166.1"/>
    </source>
</evidence>